<dbReference type="InterPro" id="IPR057722">
    <property type="entry name" value="AsqO/PenF-like_C"/>
</dbReference>
<dbReference type="Proteomes" id="UP001610446">
    <property type="component" value="Unassembled WGS sequence"/>
</dbReference>
<evidence type="ECO:0000259" key="2">
    <source>
        <dbReference type="Pfam" id="PF24137"/>
    </source>
</evidence>
<proteinExistence type="predicted"/>
<feature type="chain" id="PRO_5045045505" description="Hydroxyneurosporene synthase" evidence="1">
    <location>
        <begin position="19"/>
        <end position="376"/>
    </location>
</feature>
<comment type="caution">
    <text evidence="4">The sequence shown here is derived from an EMBL/GenBank/DDBJ whole genome shotgun (WGS) entry which is preliminary data.</text>
</comment>
<evidence type="ECO:0000256" key="1">
    <source>
        <dbReference type="SAM" id="SignalP"/>
    </source>
</evidence>
<evidence type="ECO:0008006" key="6">
    <source>
        <dbReference type="Google" id="ProtNLM"/>
    </source>
</evidence>
<organism evidence="4 5">
    <name type="scientific">Aspergillus pseudoustus</name>
    <dbReference type="NCBI Taxonomy" id="1810923"/>
    <lineage>
        <taxon>Eukaryota</taxon>
        <taxon>Fungi</taxon>
        <taxon>Dikarya</taxon>
        <taxon>Ascomycota</taxon>
        <taxon>Pezizomycotina</taxon>
        <taxon>Eurotiomycetes</taxon>
        <taxon>Eurotiomycetidae</taxon>
        <taxon>Eurotiales</taxon>
        <taxon>Aspergillaceae</taxon>
        <taxon>Aspergillus</taxon>
        <taxon>Aspergillus subgen. Nidulantes</taxon>
    </lineage>
</organism>
<dbReference type="Pfam" id="PF25581">
    <property type="entry name" value="AsqO_C"/>
    <property type="match status" value="1"/>
</dbReference>
<name>A0ABR4K218_9EURO</name>
<keyword evidence="1" id="KW-0732">Signal</keyword>
<feature type="domain" description="AsqO/PenF-like C-terminal" evidence="3">
    <location>
        <begin position="240"/>
        <end position="370"/>
    </location>
</feature>
<evidence type="ECO:0000259" key="3">
    <source>
        <dbReference type="Pfam" id="PF25581"/>
    </source>
</evidence>
<feature type="domain" description="Diels-Alderase N-terminal" evidence="2">
    <location>
        <begin position="50"/>
        <end position="233"/>
    </location>
</feature>
<sequence>MKVTSLLPISLLFSPIGALPSTTVIPPTSVPERSDVTWRTGATGFDGPKVSPVNATTWDWWYFDAIQSPAPVGERASIVVTFYTASPGGFHLLGRFAEAGFTSLTLVETEVSWPNGTTEFYIFNATEATITVLGNGASGVFEAPVGAASFNGTPDMSTYRVDLHSPVVSGTVMLQSIVPPHSPCGAAVPGQNLQVAPHIGWANAIPAAEADVQLTVKGEELSFTGIGYHDKNWGDDNFASNVGAWYWGHGRLGDYTVVWFDLLSPNKDNYISAYVARGSEVIAAQCYGVKVRPYGENSEYPPFLTTGIPTGFNVTIDLPLEGQLFSFLATGEHFISGGPGRHIYTRWSGSLEGNIDGADLTGEAIFEQFKLFDETE</sequence>
<evidence type="ECO:0000313" key="5">
    <source>
        <dbReference type="Proteomes" id="UP001610446"/>
    </source>
</evidence>
<evidence type="ECO:0000313" key="4">
    <source>
        <dbReference type="EMBL" id="KAL2846370.1"/>
    </source>
</evidence>
<accession>A0ABR4K218</accession>
<feature type="signal peptide" evidence="1">
    <location>
        <begin position="1"/>
        <end position="18"/>
    </location>
</feature>
<protein>
    <recommendedName>
        <fullName evidence="6">Hydroxyneurosporene synthase</fullName>
    </recommendedName>
</protein>
<dbReference type="SUPFAM" id="SSF159245">
    <property type="entry name" value="AttH-like"/>
    <property type="match status" value="1"/>
</dbReference>
<gene>
    <name evidence="4" type="ORF">BJY01DRAFT_175470</name>
</gene>
<keyword evidence="5" id="KW-1185">Reference proteome</keyword>
<dbReference type="EMBL" id="JBFXLU010000064">
    <property type="protein sequence ID" value="KAL2846370.1"/>
    <property type="molecule type" value="Genomic_DNA"/>
</dbReference>
<dbReference type="Pfam" id="PF24137">
    <property type="entry name" value="DA_N"/>
    <property type="match status" value="1"/>
</dbReference>
<dbReference type="InterPro" id="IPR056402">
    <property type="entry name" value="DA_N"/>
</dbReference>
<reference evidence="4 5" key="1">
    <citation type="submission" date="2024-07" db="EMBL/GenBank/DDBJ databases">
        <title>Section-level genome sequencing and comparative genomics of Aspergillus sections Usti and Cavernicolus.</title>
        <authorList>
            <consortium name="Lawrence Berkeley National Laboratory"/>
            <person name="Nybo J.L."/>
            <person name="Vesth T.C."/>
            <person name="Theobald S."/>
            <person name="Frisvad J.C."/>
            <person name="Larsen T.O."/>
            <person name="Kjaerboelling I."/>
            <person name="Rothschild-Mancinelli K."/>
            <person name="Lyhne E.K."/>
            <person name="Kogle M.E."/>
            <person name="Barry K."/>
            <person name="Clum A."/>
            <person name="Na H."/>
            <person name="Ledsgaard L."/>
            <person name="Lin J."/>
            <person name="Lipzen A."/>
            <person name="Kuo A."/>
            <person name="Riley R."/>
            <person name="Mondo S."/>
            <person name="Labutti K."/>
            <person name="Haridas S."/>
            <person name="Pangalinan J."/>
            <person name="Salamov A.A."/>
            <person name="Simmons B.A."/>
            <person name="Magnuson J.K."/>
            <person name="Chen J."/>
            <person name="Drula E."/>
            <person name="Henrissat B."/>
            <person name="Wiebenga A."/>
            <person name="Lubbers R.J."/>
            <person name="Gomes A.C."/>
            <person name="Makela M.R."/>
            <person name="Stajich J."/>
            <person name="Grigoriev I.V."/>
            <person name="Mortensen U.H."/>
            <person name="De Vries R.P."/>
            <person name="Baker S.E."/>
            <person name="Andersen M.R."/>
        </authorList>
    </citation>
    <scope>NUCLEOTIDE SEQUENCE [LARGE SCALE GENOMIC DNA]</scope>
    <source>
        <strain evidence="4 5">CBS 123904</strain>
    </source>
</reference>